<evidence type="ECO:0000256" key="3">
    <source>
        <dbReference type="ARBA" id="ARBA00022670"/>
    </source>
</evidence>
<accession>A0A4Y8RIV3</accession>
<dbReference type="PANTHER" id="PTHR30237">
    <property type="entry name" value="MURAMOYLTETRAPEPTIDE CARBOXYPEPTIDASE"/>
    <property type="match status" value="1"/>
</dbReference>
<protein>
    <submittedName>
        <fullName evidence="9">LD-carboxypeptidase</fullName>
    </submittedName>
</protein>
<dbReference type="InterPro" id="IPR003507">
    <property type="entry name" value="S66_fam"/>
</dbReference>
<dbReference type="CDD" id="cd07025">
    <property type="entry name" value="Peptidase_S66"/>
    <property type="match status" value="1"/>
</dbReference>
<dbReference type="Gene3D" id="3.40.50.10740">
    <property type="entry name" value="Class I glutamine amidotransferase-like"/>
    <property type="match status" value="1"/>
</dbReference>
<organism evidence="9 10">
    <name type="scientific">Jiella endophytica</name>
    <dbReference type="NCBI Taxonomy" id="2558362"/>
    <lineage>
        <taxon>Bacteria</taxon>
        <taxon>Pseudomonadati</taxon>
        <taxon>Pseudomonadota</taxon>
        <taxon>Alphaproteobacteria</taxon>
        <taxon>Hyphomicrobiales</taxon>
        <taxon>Aurantimonadaceae</taxon>
        <taxon>Jiella</taxon>
    </lineage>
</organism>
<keyword evidence="3" id="KW-0645">Protease</keyword>
<proteinExistence type="inferred from homology"/>
<dbReference type="InterPro" id="IPR027478">
    <property type="entry name" value="LdcA_N"/>
</dbReference>
<feature type="active site" description="Charge relay system" evidence="6">
    <location>
        <position position="216"/>
    </location>
</feature>
<dbReference type="InterPro" id="IPR040449">
    <property type="entry name" value="Peptidase_S66_N"/>
</dbReference>
<evidence type="ECO:0000256" key="4">
    <source>
        <dbReference type="ARBA" id="ARBA00022801"/>
    </source>
</evidence>
<feature type="domain" description="LD-carboxypeptidase C-terminal" evidence="8">
    <location>
        <begin position="186"/>
        <end position="298"/>
    </location>
</feature>
<dbReference type="SUPFAM" id="SSF52317">
    <property type="entry name" value="Class I glutamine amidotransferase-like"/>
    <property type="match status" value="1"/>
</dbReference>
<reference evidence="9 10" key="1">
    <citation type="submission" date="2019-03" db="EMBL/GenBank/DDBJ databases">
        <title>Jiella endophytica sp. nov., a novel endophytic bacterium isolated from root of Ficus microcarpa Linn. f.</title>
        <authorList>
            <person name="Tuo L."/>
        </authorList>
    </citation>
    <scope>NUCLEOTIDE SEQUENCE [LARGE SCALE GENOMIC DNA]</scope>
    <source>
        <strain evidence="9 10">CBS5Q-3</strain>
    </source>
</reference>
<keyword evidence="10" id="KW-1185">Reference proteome</keyword>
<evidence type="ECO:0000259" key="8">
    <source>
        <dbReference type="Pfam" id="PF17676"/>
    </source>
</evidence>
<dbReference type="EMBL" id="SOZD01000003">
    <property type="protein sequence ID" value="TFF22924.1"/>
    <property type="molecule type" value="Genomic_DNA"/>
</dbReference>
<comment type="similarity">
    <text evidence="1">Belongs to the peptidase S66 family.</text>
</comment>
<gene>
    <name evidence="9" type="ORF">E3C22_10745</name>
</gene>
<dbReference type="SUPFAM" id="SSF141986">
    <property type="entry name" value="LD-carboxypeptidase A C-terminal domain-like"/>
    <property type="match status" value="1"/>
</dbReference>
<keyword evidence="4" id="KW-0378">Hydrolase</keyword>
<dbReference type="AlphaFoldDB" id="A0A4Y8RIV3"/>
<evidence type="ECO:0000256" key="1">
    <source>
        <dbReference type="ARBA" id="ARBA00010233"/>
    </source>
</evidence>
<keyword evidence="5" id="KW-0720">Serine protease</keyword>
<dbReference type="Gene3D" id="3.50.30.60">
    <property type="entry name" value="LD-carboxypeptidase A C-terminal domain-like"/>
    <property type="match status" value="1"/>
</dbReference>
<dbReference type="Proteomes" id="UP000298179">
    <property type="component" value="Unassembled WGS sequence"/>
</dbReference>
<feature type="domain" description="LD-carboxypeptidase N-terminal" evidence="7">
    <location>
        <begin position="22"/>
        <end position="138"/>
    </location>
</feature>
<evidence type="ECO:0000256" key="5">
    <source>
        <dbReference type="ARBA" id="ARBA00022825"/>
    </source>
</evidence>
<dbReference type="GO" id="GO:0008236">
    <property type="term" value="F:serine-type peptidase activity"/>
    <property type="evidence" value="ECO:0007669"/>
    <property type="project" value="UniProtKB-KW"/>
</dbReference>
<evidence type="ECO:0000256" key="2">
    <source>
        <dbReference type="ARBA" id="ARBA00022645"/>
    </source>
</evidence>
<evidence type="ECO:0000256" key="6">
    <source>
        <dbReference type="PIRSR" id="PIRSR028757-1"/>
    </source>
</evidence>
<dbReference type="Pfam" id="PF02016">
    <property type="entry name" value="Peptidase_S66"/>
    <property type="match status" value="1"/>
</dbReference>
<name>A0A4Y8RIV3_9HYPH</name>
<dbReference type="PANTHER" id="PTHR30237:SF2">
    <property type="entry name" value="MUREIN TETRAPEPTIDE CARBOXYPEPTIDASE"/>
    <property type="match status" value="1"/>
</dbReference>
<dbReference type="InterPro" id="IPR029062">
    <property type="entry name" value="Class_I_gatase-like"/>
</dbReference>
<dbReference type="GO" id="GO:0006508">
    <property type="term" value="P:proteolysis"/>
    <property type="evidence" value="ECO:0007669"/>
    <property type="project" value="UniProtKB-KW"/>
</dbReference>
<dbReference type="InterPro" id="IPR040921">
    <property type="entry name" value="Peptidase_S66C"/>
</dbReference>
<sequence>MVESLDLPPIIRPQLLRRGDVVRLVSPASPVSQAVLDRAAEILSGWDLQVEFADHVLARSGYLAGSDGERLADLDAAFRDPNVRAVIATRGGKGSYRIADQLDFNAMSRDPKWLVGFSDITILQLALQRHCGLVCAHGAVAWHFEGTPVEAHASGLRKILIGGEPLCIASLAQEPTRQLTSRGTARGRLIGGNLDLIATAAGWALPDLRGAILLLECVDKHPGEVDRPLTMLVKGGHLHGVAGFAIGRLSGHSDKGNAMLRAILAGHLARFDVPVLGGLPVGHGPGTVAIRTGGMAELDADRGLLKVE</sequence>
<evidence type="ECO:0000313" key="10">
    <source>
        <dbReference type="Proteomes" id="UP000298179"/>
    </source>
</evidence>
<dbReference type="Pfam" id="PF17676">
    <property type="entry name" value="Peptidase_S66C"/>
    <property type="match status" value="1"/>
</dbReference>
<dbReference type="InterPro" id="IPR027461">
    <property type="entry name" value="Carboxypeptidase_A_C_sf"/>
</dbReference>
<dbReference type="GO" id="GO:0004180">
    <property type="term" value="F:carboxypeptidase activity"/>
    <property type="evidence" value="ECO:0007669"/>
    <property type="project" value="UniProtKB-KW"/>
</dbReference>
<evidence type="ECO:0000313" key="9">
    <source>
        <dbReference type="EMBL" id="TFF22924.1"/>
    </source>
</evidence>
<comment type="caution">
    <text evidence="9">The sequence shown here is derived from an EMBL/GenBank/DDBJ whole genome shotgun (WGS) entry which is preliminary data.</text>
</comment>
<dbReference type="OrthoDB" id="9807329at2"/>
<dbReference type="PIRSF" id="PIRSF028757">
    <property type="entry name" value="LD-carboxypeptidase"/>
    <property type="match status" value="1"/>
</dbReference>
<feature type="active site" description="Nucleophile" evidence="6">
    <location>
        <position position="118"/>
    </location>
</feature>
<evidence type="ECO:0000259" key="7">
    <source>
        <dbReference type="Pfam" id="PF02016"/>
    </source>
</evidence>
<keyword evidence="2 9" id="KW-0121">Carboxypeptidase</keyword>
<feature type="active site" description="Charge relay system" evidence="6">
    <location>
        <position position="283"/>
    </location>
</feature>